<dbReference type="EMBL" id="MCFJ01000001">
    <property type="protein sequence ID" value="ORY71969.1"/>
    <property type="molecule type" value="Genomic_DNA"/>
</dbReference>
<proteinExistence type="predicted"/>
<gene>
    <name evidence="2" type="ORF">BCR38DRAFT_24601</name>
</gene>
<dbReference type="GeneID" id="63770641"/>
<feature type="region of interest" description="Disordered" evidence="1">
    <location>
        <begin position="111"/>
        <end position="148"/>
    </location>
</feature>
<sequence>MSFSNRNISYSHVAPTSAFGIVGQTEVSSKLLPDDSTSKGVIFIDRQQIQPSHRNARTHVCQICCFGRRQEHVKRHLGMPKHSAQDLPMENQVVRMQLPIPISSAVLSYDEPEKVSGSDFPASETPEQLQDPCLGPRSLTRFGPDVDH</sequence>
<accession>A0A1Y2EK94</accession>
<evidence type="ECO:0000313" key="3">
    <source>
        <dbReference type="Proteomes" id="UP000193689"/>
    </source>
</evidence>
<name>A0A1Y2EK94_9PEZI</name>
<evidence type="ECO:0000256" key="1">
    <source>
        <dbReference type="SAM" id="MobiDB-lite"/>
    </source>
</evidence>
<dbReference type="Proteomes" id="UP000193689">
    <property type="component" value="Unassembled WGS sequence"/>
</dbReference>
<dbReference type="InParanoid" id="A0A1Y2EK94"/>
<organism evidence="2 3">
    <name type="scientific">Pseudomassariella vexata</name>
    <dbReference type="NCBI Taxonomy" id="1141098"/>
    <lineage>
        <taxon>Eukaryota</taxon>
        <taxon>Fungi</taxon>
        <taxon>Dikarya</taxon>
        <taxon>Ascomycota</taxon>
        <taxon>Pezizomycotina</taxon>
        <taxon>Sordariomycetes</taxon>
        <taxon>Xylariomycetidae</taxon>
        <taxon>Amphisphaeriales</taxon>
        <taxon>Pseudomassariaceae</taxon>
        <taxon>Pseudomassariella</taxon>
    </lineage>
</organism>
<evidence type="ECO:0000313" key="2">
    <source>
        <dbReference type="EMBL" id="ORY71969.1"/>
    </source>
</evidence>
<dbReference type="AlphaFoldDB" id="A0A1Y2EK94"/>
<comment type="caution">
    <text evidence="2">The sequence shown here is derived from an EMBL/GenBank/DDBJ whole genome shotgun (WGS) entry which is preliminary data.</text>
</comment>
<keyword evidence="3" id="KW-1185">Reference proteome</keyword>
<reference evidence="2 3" key="1">
    <citation type="submission" date="2016-07" db="EMBL/GenBank/DDBJ databases">
        <title>Pervasive Adenine N6-methylation of Active Genes in Fungi.</title>
        <authorList>
            <consortium name="DOE Joint Genome Institute"/>
            <person name="Mondo S.J."/>
            <person name="Dannebaum R.O."/>
            <person name="Kuo R.C."/>
            <person name="Labutti K."/>
            <person name="Haridas S."/>
            <person name="Kuo A."/>
            <person name="Salamov A."/>
            <person name="Ahrendt S.R."/>
            <person name="Lipzen A."/>
            <person name="Sullivan W."/>
            <person name="Andreopoulos W.B."/>
            <person name="Clum A."/>
            <person name="Lindquist E."/>
            <person name="Daum C."/>
            <person name="Ramamoorthy G.K."/>
            <person name="Gryganskyi A."/>
            <person name="Culley D."/>
            <person name="Magnuson J.K."/>
            <person name="James T.Y."/>
            <person name="O'Malley M.A."/>
            <person name="Stajich J.E."/>
            <person name="Spatafora J.W."/>
            <person name="Visel A."/>
            <person name="Grigoriev I.V."/>
        </authorList>
    </citation>
    <scope>NUCLEOTIDE SEQUENCE [LARGE SCALE GENOMIC DNA]</scope>
    <source>
        <strain evidence="2 3">CBS 129021</strain>
    </source>
</reference>
<dbReference type="RefSeq" id="XP_040721561.1">
    <property type="nucleotide sequence ID" value="XM_040854429.1"/>
</dbReference>
<protein>
    <submittedName>
        <fullName evidence="2">Uncharacterized protein</fullName>
    </submittedName>
</protein>